<comment type="caution">
    <text evidence="2">The sequence shown here is derived from an EMBL/GenBank/DDBJ whole genome shotgun (WGS) entry which is preliminary data.</text>
</comment>
<reference evidence="2 3" key="1">
    <citation type="submission" date="2020-06" db="EMBL/GenBank/DDBJ databases">
        <title>Transcriptomic and genomic resources for Thalictrum thalictroides and T. hernandezii: Facilitating candidate gene discovery in an emerging model plant lineage.</title>
        <authorList>
            <person name="Arias T."/>
            <person name="Riano-Pachon D.M."/>
            <person name="Di Stilio V.S."/>
        </authorList>
    </citation>
    <scope>NUCLEOTIDE SEQUENCE [LARGE SCALE GENOMIC DNA]</scope>
    <source>
        <strain evidence="3">cv. WT478/WT964</strain>
        <tissue evidence="2">Leaves</tissue>
    </source>
</reference>
<name>A0A7J6WF17_THATH</name>
<dbReference type="AlphaFoldDB" id="A0A7J6WF17"/>
<proteinExistence type="predicted"/>
<keyword evidence="3" id="KW-1185">Reference proteome</keyword>
<gene>
    <name evidence="2" type="ORF">FRX31_014393</name>
</gene>
<feature type="region of interest" description="Disordered" evidence="1">
    <location>
        <begin position="118"/>
        <end position="164"/>
    </location>
</feature>
<sequence>MDLQQIGVKLLEAVVFGFNNETSQSLEDLSGPWQLSRDSLLQSISRNGSTTTRHQALRCRGVRVQQRKRPSQALRCRGVRIAFHPRTNQLGRKLHPHLLQHPLGPENIQDTLRGRSSYHARVAESQGETKEEEKVKEEVPEAKSFKKDEKEEAKKEENKGDDQQ</sequence>
<feature type="non-terminal residue" evidence="2">
    <location>
        <position position="1"/>
    </location>
</feature>
<accession>A0A7J6WF17</accession>
<organism evidence="2 3">
    <name type="scientific">Thalictrum thalictroides</name>
    <name type="common">Rue-anemone</name>
    <name type="synonym">Anemone thalictroides</name>
    <dbReference type="NCBI Taxonomy" id="46969"/>
    <lineage>
        <taxon>Eukaryota</taxon>
        <taxon>Viridiplantae</taxon>
        <taxon>Streptophyta</taxon>
        <taxon>Embryophyta</taxon>
        <taxon>Tracheophyta</taxon>
        <taxon>Spermatophyta</taxon>
        <taxon>Magnoliopsida</taxon>
        <taxon>Ranunculales</taxon>
        <taxon>Ranunculaceae</taxon>
        <taxon>Thalictroideae</taxon>
        <taxon>Thalictrum</taxon>
    </lineage>
</organism>
<protein>
    <submittedName>
        <fullName evidence="2">Uncharacterized protein</fullName>
    </submittedName>
</protein>
<dbReference type="EMBL" id="JABWDY010016551">
    <property type="protein sequence ID" value="KAF5196019.1"/>
    <property type="molecule type" value="Genomic_DNA"/>
</dbReference>
<feature type="compositionally biased region" description="Basic and acidic residues" evidence="1">
    <location>
        <begin position="127"/>
        <end position="164"/>
    </location>
</feature>
<evidence type="ECO:0000313" key="2">
    <source>
        <dbReference type="EMBL" id="KAF5196019.1"/>
    </source>
</evidence>
<evidence type="ECO:0000256" key="1">
    <source>
        <dbReference type="SAM" id="MobiDB-lite"/>
    </source>
</evidence>
<dbReference type="Proteomes" id="UP000554482">
    <property type="component" value="Unassembled WGS sequence"/>
</dbReference>
<evidence type="ECO:0000313" key="3">
    <source>
        <dbReference type="Proteomes" id="UP000554482"/>
    </source>
</evidence>